<feature type="transmembrane region" description="Helical" evidence="5">
    <location>
        <begin position="92"/>
        <end position="121"/>
    </location>
</feature>
<name>A0ABV7JAV9_9GAMM</name>
<dbReference type="RefSeq" id="WP_077411808.1">
    <property type="nucleotide sequence ID" value="NZ_JBHRTS010000007.1"/>
</dbReference>
<dbReference type="PANTHER" id="PTHR12714">
    <property type="entry name" value="PROTEIN-S ISOPRENYLCYSTEINE O-METHYLTRANSFERASE"/>
    <property type="match status" value="1"/>
</dbReference>
<evidence type="ECO:0000256" key="3">
    <source>
        <dbReference type="ARBA" id="ARBA00022989"/>
    </source>
</evidence>
<gene>
    <name evidence="6" type="ORF">ACFODZ_12675</name>
</gene>
<organism evidence="6 7">
    <name type="scientific">Marinicella sediminis</name>
    <dbReference type="NCBI Taxonomy" id="1792834"/>
    <lineage>
        <taxon>Bacteria</taxon>
        <taxon>Pseudomonadati</taxon>
        <taxon>Pseudomonadota</taxon>
        <taxon>Gammaproteobacteria</taxon>
        <taxon>Lysobacterales</taxon>
        <taxon>Marinicellaceae</taxon>
        <taxon>Marinicella</taxon>
    </lineage>
</organism>
<dbReference type="Gene3D" id="1.20.120.1630">
    <property type="match status" value="1"/>
</dbReference>
<keyword evidence="6" id="KW-0489">Methyltransferase</keyword>
<protein>
    <submittedName>
        <fullName evidence="6">Methyltransferase family protein</fullName>
        <ecNumber evidence="6">2.1.1.100</ecNumber>
        <ecNumber evidence="6">2.1.1.334</ecNumber>
    </submittedName>
</protein>
<dbReference type="EMBL" id="JBHRTS010000007">
    <property type="protein sequence ID" value="MFC3195099.1"/>
    <property type="molecule type" value="Genomic_DNA"/>
</dbReference>
<feature type="transmembrane region" description="Helical" evidence="5">
    <location>
        <begin position="12"/>
        <end position="28"/>
    </location>
</feature>
<feature type="transmembrane region" description="Helical" evidence="5">
    <location>
        <begin position="40"/>
        <end position="63"/>
    </location>
</feature>
<comment type="caution">
    <text evidence="6">The sequence shown here is derived from an EMBL/GenBank/DDBJ whole genome shotgun (WGS) entry which is preliminary data.</text>
</comment>
<keyword evidence="3 5" id="KW-1133">Transmembrane helix</keyword>
<sequence length="153" mass="17460">MKSLSLKVPPALLMLVFGGLMWLLDGLLPDLRLMISWLDVLTAVITVLAVVLILSGIISFRLAQTTVDPLHPERASSVVTTGIYRWTRNPMYLGFLLLLLAYAVKLSNPIVLVLLPAFVWYMNRFQIIPEEQVLTELFGEAYQQYQTQVRRWI</sequence>
<dbReference type="Pfam" id="PF04191">
    <property type="entry name" value="PEMT"/>
    <property type="match status" value="1"/>
</dbReference>
<keyword evidence="7" id="KW-1185">Reference proteome</keyword>
<evidence type="ECO:0000256" key="4">
    <source>
        <dbReference type="ARBA" id="ARBA00023136"/>
    </source>
</evidence>
<keyword evidence="4 5" id="KW-0472">Membrane</keyword>
<dbReference type="PANTHER" id="PTHR12714:SF24">
    <property type="entry name" value="SLR1182 PROTEIN"/>
    <property type="match status" value="1"/>
</dbReference>
<dbReference type="EC" id="2.1.1.334" evidence="6"/>
<comment type="subcellular location">
    <subcellularLocation>
        <location evidence="1">Endomembrane system</location>
        <topology evidence="1">Multi-pass membrane protein</topology>
    </subcellularLocation>
</comment>
<evidence type="ECO:0000313" key="7">
    <source>
        <dbReference type="Proteomes" id="UP001595533"/>
    </source>
</evidence>
<dbReference type="GO" id="GO:0004671">
    <property type="term" value="F:protein C-terminal S-isoprenylcysteine carboxyl O-methyltransferase activity"/>
    <property type="evidence" value="ECO:0007669"/>
    <property type="project" value="UniProtKB-EC"/>
</dbReference>
<reference evidence="7" key="1">
    <citation type="journal article" date="2019" name="Int. J. Syst. Evol. Microbiol.">
        <title>The Global Catalogue of Microorganisms (GCM) 10K type strain sequencing project: providing services to taxonomists for standard genome sequencing and annotation.</title>
        <authorList>
            <consortium name="The Broad Institute Genomics Platform"/>
            <consortium name="The Broad Institute Genome Sequencing Center for Infectious Disease"/>
            <person name="Wu L."/>
            <person name="Ma J."/>
        </authorList>
    </citation>
    <scope>NUCLEOTIDE SEQUENCE [LARGE SCALE GENOMIC DNA]</scope>
    <source>
        <strain evidence="7">KCTC 42953</strain>
    </source>
</reference>
<evidence type="ECO:0000256" key="1">
    <source>
        <dbReference type="ARBA" id="ARBA00004127"/>
    </source>
</evidence>
<dbReference type="Proteomes" id="UP001595533">
    <property type="component" value="Unassembled WGS sequence"/>
</dbReference>
<keyword evidence="6" id="KW-0808">Transferase</keyword>
<dbReference type="GO" id="GO:0032259">
    <property type="term" value="P:methylation"/>
    <property type="evidence" value="ECO:0007669"/>
    <property type="project" value="UniProtKB-KW"/>
</dbReference>
<dbReference type="InterPro" id="IPR007318">
    <property type="entry name" value="Phopholipid_MeTrfase"/>
</dbReference>
<evidence type="ECO:0000256" key="2">
    <source>
        <dbReference type="ARBA" id="ARBA00022692"/>
    </source>
</evidence>
<evidence type="ECO:0000256" key="5">
    <source>
        <dbReference type="SAM" id="Phobius"/>
    </source>
</evidence>
<dbReference type="EC" id="2.1.1.100" evidence="6"/>
<proteinExistence type="predicted"/>
<keyword evidence="2 5" id="KW-0812">Transmembrane</keyword>
<evidence type="ECO:0000313" key="6">
    <source>
        <dbReference type="EMBL" id="MFC3195099.1"/>
    </source>
</evidence>
<accession>A0ABV7JAV9</accession>